<evidence type="ECO:0000256" key="10">
    <source>
        <dbReference type="ARBA" id="ARBA00032441"/>
    </source>
</evidence>
<organism evidence="11 12">
    <name type="scientific">Paraburkholderia acidicola</name>
    <dbReference type="NCBI Taxonomy" id="1912599"/>
    <lineage>
        <taxon>Bacteria</taxon>
        <taxon>Pseudomonadati</taxon>
        <taxon>Pseudomonadota</taxon>
        <taxon>Betaproteobacteria</taxon>
        <taxon>Burkholderiales</taxon>
        <taxon>Burkholderiaceae</taxon>
        <taxon>Paraburkholderia</taxon>
    </lineage>
</organism>
<keyword evidence="5" id="KW-0819">tRNA processing</keyword>
<evidence type="ECO:0000313" key="12">
    <source>
        <dbReference type="Proteomes" id="UP000218022"/>
    </source>
</evidence>
<dbReference type="InterPro" id="IPR003442">
    <property type="entry name" value="T6A_TsaE"/>
</dbReference>
<dbReference type="SUPFAM" id="SSF52540">
    <property type="entry name" value="P-loop containing nucleoside triphosphate hydrolases"/>
    <property type="match status" value="1"/>
</dbReference>
<dbReference type="GO" id="GO:0046872">
    <property type="term" value="F:metal ion binding"/>
    <property type="evidence" value="ECO:0007669"/>
    <property type="project" value="UniProtKB-KW"/>
</dbReference>
<proteinExistence type="inferred from homology"/>
<sequence length="185" mass="20146">MPDQPDRLLQLPANALLERHFALVDEAATIAFGVRFADAIETVRTALPSSGGQPTFQGLQVQLIGDLGAGKTTLVRATLRGLGHTGRVRSPTYTLVEPYAVERPDGELELYHFDLYRFTDPAEWADAGFREYFDSGAICLVEWPQQAGGLLGTPDLVFSLEVVGDGRLLVAHAYSEPGKACLERC</sequence>
<dbReference type="Pfam" id="PF02367">
    <property type="entry name" value="TsaE"/>
    <property type="match status" value="1"/>
</dbReference>
<evidence type="ECO:0000256" key="3">
    <source>
        <dbReference type="ARBA" id="ARBA00019010"/>
    </source>
</evidence>
<evidence type="ECO:0000256" key="8">
    <source>
        <dbReference type="ARBA" id="ARBA00022840"/>
    </source>
</evidence>
<dbReference type="Gene3D" id="3.40.50.300">
    <property type="entry name" value="P-loop containing nucleotide triphosphate hydrolases"/>
    <property type="match status" value="1"/>
</dbReference>
<dbReference type="PANTHER" id="PTHR33540">
    <property type="entry name" value="TRNA THREONYLCARBAMOYLADENOSINE BIOSYNTHESIS PROTEIN TSAE"/>
    <property type="match status" value="1"/>
</dbReference>
<keyword evidence="11" id="KW-0808">Transferase</keyword>
<reference evidence="11 12" key="1">
    <citation type="submission" date="2017-01" db="EMBL/GenBank/DDBJ databases">
        <title>Whole-Genome Shotgun Sequencing of Two beta-Proteobacterial Species in Search of the Bulgecin Biosynthetic Cluster.</title>
        <authorList>
            <person name="Horsman M.E."/>
            <person name="Marous D.R."/>
            <person name="Li R."/>
            <person name="Oliver R.A."/>
            <person name="Byun B."/>
            <person name="Emrich S.J."/>
            <person name="Boggess B."/>
            <person name="Townsend C.A."/>
            <person name="Mobashery S."/>
        </authorList>
    </citation>
    <scope>NUCLEOTIDE SEQUENCE [LARGE SCALE GENOMIC DNA]</scope>
    <source>
        <strain evidence="11 12">ATCC 31363</strain>
    </source>
</reference>
<dbReference type="GO" id="GO:0016740">
    <property type="term" value="F:transferase activity"/>
    <property type="evidence" value="ECO:0007669"/>
    <property type="project" value="UniProtKB-KW"/>
</dbReference>
<evidence type="ECO:0000256" key="2">
    <source>
        <dbReference type="ARBA" id="ARBA00007599"/>
    </source>
</evidence>
<keyword evidence="8" id="KW-0067">ATP-binding</keyword>
<dbReference type="GO" id="GO:0002949">
    <property type="term" value="P:tRNA threonylcarbamoyladenosine modification"/>
    <property type="evidence" value="ECO:0007669"/>
    <property type="project" value="InterPro"/>
</dbReference>
<evidence type="ECO:0000256" key="9">
    <source>
        <dbReference type="ARBA" id="ARBA00022842"/>
    </source>
</evidence>
<dbReference type="RefSeq" id="WP_096717913.1">
    <property type="nucleotide sequence ID" value="NZ_MTZV01000002.1"/>
</dbReference>
<dbReference type="InterPro" id="IPR027417">
    <property type="entry name" value="P-loop_NTPase"/>
</dbReference>
<dbReference type="GO" id="GO:0005737">
    <property type="term" value="C:cytoplasm"/>
    <property type="evidence" value="ECO:0007669"/>
    <property type="project" value="UniProtKB-SubCell"/>
</dbReference>
<protein>
    <recommendedName>
        <fullName evidence="3">tRNA threonylcarbamoyladenosine biosynthesis protein TsaE</fullName>
    </recommendedName>
    <alternativeName>
        <fullName evidence="10">t(6)A37 threonylcarbamoyladenosine biosynthesis protein TsaE</fullName>
    </alternativeName>
</protein>
<comment type="subcellular location">
    <subcellularLocation>
        <location evidence="1">Cytoplasm</location>
    </subcellularLocation>
</comment>
<evidence type="ECO:0000256" key="4">
    <source>
        <dbReference type="ARBA" id="ARBA00022490"/>
    </source>
</evidence>
<keyword evidence="9" id="KW-0460">Magnesium</keyword>
<dbReference type="OrthoDB" id="9800307at2"/>
<name>A0A2A4F650_9BURK</name>
<evidence type="ECO:0000256" key="6">
    <source>
        <dbReference type="ARBA" id="ARBA00022723"/>
    </source>
</evidence>
<comment type="similarity">
    <text evidence="2">Belongs to the TsaE family.</text>
</comment>
<evidence type="ECO:0000313" key="11">
    <source>
        <dbReference type="EMBL" id="PCE28140.1"/>
    </source>
</evidence>
<comment type="caution">
    <text evidence="11">The sequence shown here is derived from an EMBL/GenBank/DDBJ whole genome shotgun (WGS) entry which is preliminary data.</text>
</comment>
<dbReference type="EMBL" id="MTZV01000002">
    <property type="protein sequence ID" value="PCE28140.1"/>
    <property type="molecule type" value="Genomic_DNA"/>
</dbReference>
<dbReference type="Proteomes" id="UP000218022">
    <property type="component" value="Unassembled WGS sequence"/>
</dbReference>
<dbReference type="GO" id="GO:0005524">
    <property type="term" value="F:ATP binding"/>
    <property type="evidence" value="ECO:0007669"/>
    <property type="project" value="UniProtKB-KW"/>
</dbReference>
<dbReference type="AlphaFoldDB" id="A0A2A4F650"/>
<evidence type="ECO:0000256" key="1">
    <source>
        <dbReference type="ARBA" id="ARBA00004496"/>
    </source>
</evidence>
<dbReference type="NCBIfam" id="TIGR00150">
    <property type="entry name" value="T6A_YjeE"/>
    <property type="match status" value="1"/>
</dbReference>
<keyword evidence="7" id="KW-0547">Nucleotide-binding</keyword>
<keyword evidence="4" id="KW-0963">Cytoplasm</keyword>
<accession>A0A2A4F650</accession>
<dbReference type="PANTHER" id="PTHR33540:SF2">
    <property type="entry name" value="TRNA THREONYLCARBAMOYLADENOSINE BIOSYNTHESIS PROTEIN TSAE"/>
    <property type="match status" value="1"/>
</dbReference>
<evidence type="ECO:0000256" key="5">
    <source>
        <dbReference type="ARBA" id="ARBA00022694"/>
    </source>
</evidence>
<gene>
    <name evidence="11" type="ORF">BWP39_06415</name>
</gene>
<evidence type="ECO:0000256" key="7">
    <source>
        <dbReference type="ARBA" id="ARBA00022741"/>
    </source>
</evidence>
<keyword evidence="6" id="KW-0479">Metal-binding</keyword>